<organism evidence="2 3">
    <name type="scientific">Novipirellula herctigrandis</name>
    <dbReference type="NCBI Taxonomy" id="2527986"/>
    <lineage>
        <taxon>Bacteria</taxon>
        <taxon>Pseudomonadati</taxon>
        <taxon>Planctomycetota</taxon>
        <taxon>Planctomycetia</taxon>
        <taxon>Pirellulales</taxon>
        <taxon>Pirellulaceae</taxon>
        <taxon>Novipirellula</taxon>
    </lineage>
</organism>
<dbReference type="EMBL" id="SJPJ01000001">
    <property type="protein sequence ID" value="TWT81186.1"/>
    <property type="molecule type" value="Genomic_DNA"/>
</dbReference>
<dbReference type="InterPro" id="IPR012495">
    <property type="entry name" value="TadE-like_dom"/>
</dbReference>
<dbReference type="RefSeq" id="WP_146396931.1">
    <property type="nucleotide sequence ID" value="NZ_SJPJ01000001.1"/>
</dbReference>
<sequence length="134" mass="14987">MRVPKKRLKRRGSALLEFALCLPVFLAITMGTFETCRMMYLRQSLKIAAYECARLAIVPEVDAETLQDQCDVFLLGRGISGYDFECSPADPKSIEFGETLTTTVSVNVAENLIIGTWFCRDDTISESVSIMAEF</sequence>
<dbReference type="AlphaFoldDB" id="A0A5C5Z2E0"/>
<comment type="caution">
    <text evidence="2">The sequence shown here is derived from an EMBL/GenBank/DDBJ whole genome shotgun (WGS) entry which is preliminary data.</text>
</comment>
<reference evidence="2 3" key="1">
    <citation type="submission" date="2019-02" db="EMBL/GenBank/DDBJ databases">
        <title>Deep-cultivation of Planctomycetes and their phenomic and genomic characterization uncovers novel biology.</title>
        <authorList>
            <person name="Wiegand S."/>
            <person name="Jogler M."/>
            <person name="Boedeker C."/>
            <person name="Pinto D."/>
            <person name="Vollmers J."/>
            <person name="Rivas-Marin E."/>
            <person name="Kohn T."/>
            <person name="Peeters S.H."/>
            <person name="Heuer A."/>
            <person name="Rast P."/>
            <person name="Oberbeckmann S."/>
            <person name="Bunk B."/>
            <person name="Jeske O."/>
            <person name="Meyerdierks A."/>
            <person name="Storesund J.E."/>
            <person name="Kallscheuer N."/>
            <person name="Luecker S."/>
            <person name="Lage O.M."/>
            <person name="Pohl T."/>
            <person name="Merkel B.J."/>
            <person name="Hornburger P."/>
            <person name="Mueller R.-W."/>
            <person name="Bruemmer F."/>
            <person name="Labrenz M."/>
            <person name="Spormann A.M."/>
            <person name="Op Den Camp H."/>
            <person name="Overmann J."/>
            <person name="Amann R."/>
            <person name="Jetten M.S.M."/>
            <person name="Mascher T."/>
            <person name="Medema M.H."/>
            <person name="Devos D.P."/>
            <person name="Kaster A.-K."/>
            <person name="Ovreas L."/>
            <person name="Rohde M."/>
            <person name="Galperin M.Y."/>
            <person name="Jogler C."/>
        </authorList>
    </citation>
    <scope>NUCLEOTIDE SEQUENCE [LARGE SCALE GENOMIC DNA]</scope>
    <source>
        <strain evidence="2 3">CA13</strain>
    </source>
</reference>
<accession>A0A5C5Z2E0</accession>
<keyword evidence="3" id="KW-1185">Reference proteome</keyword>
<dbReference type="Proteomes" id="UP000315010">
    <property type="component" value="Unassembled WGS sequence"/>
</dbReference>
<evidence type="ECO:0000259" key="1">
    <source>
        <dbReference type="Pfam" id="PF07811"/>
    </source>
</evidence>
<proteinExistence type="predicted"/>
<gene>
    <name evidence="2" type="ORF">CA13_26340</name>
</gene>
<dbReference type="OrthoDB" id="276644at2"/>
<evidence type="ECO:0000313" key="3">
    <source>
        <dbReference type="Proteomes" id="UP000315010"/>
    </source>
</evidence>
<dbReference type="Pfam" id="PF07811">
    <property type="entry name" value="TadE"/>
    <property type="match status" value="1"/>
</dbReference>
<feature type="domain" description="TadE-like" evidence="1">
    <location>
        <begin position="12"/>
        <end position="54"/>
    </location>
</feature>
<protein>
    <submittedName>
        <fullName evidence="2">TadE-like protein</fullName>
    </submittedName>
</protein>
<name>A0A5C5Z2E0_9BACT</name>
<evidence type="ECO:0000313" key="2">
    <source>
        <dbReference type="EMBL" id="TWT81186.1"/>
    </source>
</evidence>